<keyword evidence="3 5" id="KW-1133">Transmembrane helix</keyword>
<accession>A0A6J7NU91</accession>
<sequence length="322" mass="33285">MTFLAGWRLLLLVVPIALLVAYVVRSRRRAGVAARFSSVDLLASVLPRRSGWQRHLPWAALIAAVAVGAVTLAQPALAMRTPKERATIMLTLDTSASMSADDVSPSRFAAAQQSARDFVLSLPATIQVGLVTFDRNARLAMPPTTDRAALLGAIDAMRMGTGTGTGSGIDLALDAIGGVPADAEGKRAPAAVVLMSDGSPTYGSGNLTPEESVVEASTRAKSEGIPITTIAFGTDDGTVVVQGETIPVPYDPVAMRAIAEATGGKTFTAESASELSEVYGEIGGSVGYDLQTVEITVAFAAIAFLLMALAAVAALVWSQQLA</sequence>
<proteinExistence type="predicted"/>
<dbReference type="InterPro" id="IPR036465">
    <property type="entry name" value="vWFA_dom_sf"/>
</dbReference>
<dbReference type="SUPFAM" id="SSF53300">
    <property type="entry name" value="vWA-like"/>
    <property type="match status" value="1"/>
</dbReference>
<dbReference type="EMBL" id="CAFBNF010000008">
    <property type="protein sequence ID" value="CAB4929637.1"/>
    <property type="molecule type" value="Genomic_DNA"/>
</dbReference>
<organism evidence="8">
    <name type="scientific">freshwater metagenome</name>
    <dbReference type="NCBI Taxonomy" id="449393"/>
    <lineage>
        <taxon>unclassified sequences</taxon>
        <taxon>metagenomes</taxon>
        <taxon>ecological metagenomes</taxon>
    </lineage>
</organism>
<evidence type="ECO:0000256" key="3">
    <source>
        <dbReference type="ARBA" id="ARBA00022989"/>
    </source>
</evidence>
<feature type="domain" description="VWFA" evidence="6">
    <location>
        <begin position="87"/>
        <end position="282"/>
    </location>
</feature>
<keyword evidence="2 5" id="KW-0812">Transmembrane</keyword>
<evidence type="ECO:0000256" key="5">
    <source>
        <dbReference type="SAM" id="Phobius"/>
    </source>
</evidence>
<dbReference type="InterPro" id="IPR002035">
    <property type="entry name" value="VWF_A"/>
</dbReference>
<evidence type="ECO:0000256" key="2">
    <source>
        <dbReference type="ARBA" id="ARBA00022692"/>
    </source>
</evidence>
<name>A0A6J7NU91_9ZZZZ</name>
<evidence type="ECO:0000313" key="7">
    <source>
        <dbReference type="EMBL" id="CAB4929637.1"/>
    </source>
</evidence>
<evidence type="ECO:0000313" key="8">
    <source>
        <dbReference type="EMBL" id="CAB4996587.1"/>
    </source>
</evidence>
<dbReference type="InterPro" id="IPR024163">
    <property type="entry name" value="Aerotolerance_reg_N"/>
</dbReference>
<dbReference type="PANTHER" id="PTHR22550:SF5">
    <property type="entry name" value="LEUCINE ZIPPER PROTEIN 4"/>
    <property type="match status" value="1"/>
</dbReference>
<reference evidence="8" key="1">
    <citation type="submission" date="2020-05" db="EMBL/GenBank/DDBJ databases">
        <authorList>
            <person name="Chiriac C."/>
            <person name="Salcher M."/>
            <person name="Ghai R."/>
            <person name="Kavagutti S V."/>
        </authorList>
    </citation>
    <scope>NUCLEOTIDE SEQUENCE</scope>
</reference>
<evidence type="ECO:0000256" key="4">
    <source>
        <dbReference type="ARBA" id="ARBA00023136"/>
    </source>
</evidence>
<gene>
    <name evidence="7" type="ORF">UFOPK3773_00161</name>
    <name evidence="8" type="ORF">UFOPK3992_00392</name>
</gene>
<protein>
    <submittedName>
        <fullName evidence="8">Unannotated protein</fullName>
    </submittedName>
</protein>
<dbReference type="Gene3D" id="3.40.50.410">
    <property type="entry name" value="von Willebrand factor, type A domain"/>
    <property type="match status" value="1"/>
</dbReference>
<evidence type="ECO:0000256" key="1">
    <source>
        <dbReference type="ARBA" id="ARBA00022475"/>
    </source>
</evidence>
<feature type="transmembrane region" description="Helical" evidence="5">
    <location>
        <begin position="56"/>
        <end position="77"/>
    </location>
</feature>
<dbReference type="PROSITE" id="PS50234">
    <property type="entry name" value="VWFA"/>
    <property type="match status" value="1"/>
</dbReference>
<dbReference type="Pfam" id="PF13519">
    <property type="entry name" value="VWA_2"/>
    <property type="match status" value="1"/>
</dbReference>
<dbReference type="SMART" id="SM00327">
    <property type="entry name" value="VWA"/>
    <property type="match status" value="1"/>
</dbReference>
<dbReference type="PANTHER" id="PTHR22550">
    <property type="entry name" value="SPORE GERMINATION PROTEIN"/>
    <property type="match status" value="1"/>
</dbReference>
<dbReference type="InterPro" id="IPR050768">
    <property type="entry name" value="UPF0353/GerABKA_families"/>
</dbReference>
<dbReference type="EMBL" id="CAFBOZ010000038">
    <property type="protein sequence ID" value="CAB4996587.1"/>
    <property type="molecule type" value="Genomic_DNA"/>
</dbReference>
<keyword evidence="4 5" id="KW-0472">Membrane</keyword>
<feature type="transmembrane region" description="Helical" evidence="5">
    <location>
        <begin position="295"/>
        <end position="317"/>
    </location>
</feature>
<feature type="transmembrane region" description="Helical" evidence="5">
    <location>
        <begin position="6"/>
        <end position="24"/>
    </location>
</feature>
<dbReference type="Pfam" id="PF07584">
    <property type="entry name" value="BatA"/>
    <property type="match status" value="1"/>
</dbReference>
<dbReference type="AlphaFoldDB" id="A0A6J7NU91"/>
<evidence type="ECO:0000259" key="6">
    <source>
        <dbReference type="PROSITE" id="PS50234"/>
    </source>
</evidence>
<keyword evidence="1" id="KW-1003">Cell membrane</keyword>